<dbReference type="STRING" id="360411.AC812_01490"/>
<feature type="transmembrane region" description="Helical" evidence="1">
    <location>
        <begin position="18"/>
        <end position="41"/>
    </location>
</feature>
<accession>A0A0P6X506</accession>
<dbReference type="Proteomes" id="UP000050514">
    <property type="component" value="Unassembled WGS sequence"/>
</dbReference>
<evidence type="ECO:0000256" key="1">
    <source>
        <dbReference type="SAM" id="Phobius"/>
    </source>
</evidence>
<evidence type="ECO:0000313" key="3">
    <source>
        <dbReference type="Proteomes" id="UP000050514"/>
    </source>
</evidence>
<reference evidence="2 3" key="1">
    <citation type="submission" date="2015-07" db="EMBL/GenBank/DDBJ databases">
        <title>Draft genome of Bellilinea caldifistulae DSM 17877.</title>
        <authorList>
            <person name="Hemp J."/>
            <person name="Ward L.M."/>
            <person name="Pace L.A."/>
            <person name="Fischer W.W."/>
        </authorList>
    </citation>
    <scope>NUCLEOTIDE SEQUENCE [LARGE SCALE GENOMIC DNA]</scope>
    <source>
        <strain evidence="2 3">GOMI-1</strain>
    </source>
</reference>
<keyword evidence="3" id="KW-1185">Reference proteome</keyword>
<keyword evidence="1" id="KW-0472">Membrane</keyword>
<feature type="transmembrane region" description="Helical" evidence="1">
    <location>
        <begin position="84"/>
        <end position="102"/>
    </location>
</feature>
<dbReference type="AlphaFoldDB" id="A0A0P6X506"/>
<gene>
    <name evidence="2" type="ORF">AC812_01490</name>
</gene>
<proteinExistence type="predicted"/>
<evidence type="ECO:0000313" key="2">
    <source>
        <dbReference type="EMBL" id="KPL78125.1"/>
    </source>
</evidence>
<dbReference type="RefSeq" id="WP_061913081.1">
    <property type="nucleotide sequence ID" value="NZ_DF967971.1"/>
</dbReference>
<sequence length="114" mass="12424">MILPSLTLSGGCIKRLQILLLVTLLAGVFLLVLNLLEFLALTDIYHDYVSPQVILQIGGNPGALPEWSAASDEWVIVRLSRFTSAAYLLVALPVLFLCWRALQKPAGPPTAPQK</sequence>
<keyword evidence="1" id="KW-1133">Transmembrane helix</keyword>
<protein>
    <submittedName>
        <fullName evidence="2">Uncharacterized protein</fullName>
    </submittedName>
</protein>
<keyword evidence="1" id="KW-0812">Transmembrane</keyword>
<comment type="caution">
    <text evidence="2">The sequence shown here is derived from an EMBL/GenBank/DDBJ whole genome shotgun (WGS) entry which is preliminary data.</text>
</comment>
<dbReference type="EMBL" id="LGHJ01000006">
    <property type="protein sequence ID" value="KPL78125.1"/>
    <property type="molecule type" value="Genomic_DNA"/>
</dbReference>
<organism evidence="2 3">
    <name type="scientific">Bellilinea caldifistulae</name>
    <dbReference type="NCBI Taxonomy" id="360411"/>
    <lineage>
        <taxon>Bacteria</taxon>
        <taxon>Bacillati</taxon>
        <taxon>Chloroflexota</taxon>
        <taxon>Anaerolineae</taxon>
        <taxon>Anaerolineales</taxon>
        <taxon>Anaerolineaceae</taxon>
        <taxon>Bellilinea</taxon>
    </lineage>
</organism>
<name>A0A0P6X506_9CHLR</name>